<gene>
    <name evidence="2" type="ORF">DB43_FD00120</name>
</gene>
<dbReference type="Gene3D" id="1.10.287.1080">
    <property type="entry name" value="MazG-like"/>
    <property type="match status" value="1"/>
</dbReference>
<dbReference type="Pfam" id="PF03819">
    <property type="entry name" value="MazG"/>
    <property type="match status" value="1"/>
</dbReference>
<dbReference type="PANTHER" id="PTHR30522">
    <property type="entry name" value="NUCLEOSIDE TRIPHOSPHATE PYROPHOSPHOHYDROLASE"/>
    <property type="match status" value="1"/>
</dbReference>
<dbReference type="InterPro" id="IPR048011">
    <property type="entry name" value="NTP-PPase_MazG-like_C"/>
</dbReference>
<dbReference type="PANTHER" id="PTHR30522:SF0">
    <property type="entry name" value="NUCLEOSIDE TRIPHOSPHATE PYROPHOSPHOHYDROLASE"/>
    <property type="match status" value="1"/>
</dbReference>
<evidence type="ECO:0000259" key="1">
    <source>
        <dbReference type="Pfam" id="PF03819"/>
    </source>
</evidence>
<dbReference type="InterPro" id="IPR011551">
    <property type="entry name" value="NTP_PyrPHydrolase_MazG"/>
</dbReference>
<dbReference type="GO" id="GO:0046061">
    <property type="term" value="P:dATP catabolic process"/>
    <property type="evidence" value="ECO:0007669"/>
    <property type="project" value="TreeGrafter"/>
</dbReference>
<dbReference type="GO" id="GO:0046081">
    <property type="term" value="P:dUTP catabolic process"/>
    <property type="evidence" value="ECO:0007669"/>
    <property type="project" value="TreeGrafter"/>
</dbReference>
<feature type="domain" description="NTP pyrophosphohydrolase MazG-like" evidence="1">
    <location>
        <begin position="41"/>
        <end position="102"/>
    </location>
</feature>
<dbReference type="GO" id="GO:0047429">
    <property type="term" value="F:nucleoside triphosphate diphosphatase activity"/>
    <property type="evidence" value="ECO:0007669"/>
    <property type="project" value="InterPro"/>
</dbReference>
<dbReference type="PATRIC" id="fig|83552.4.peg.792"/>
<reference evidence="2 3" key="1">
    <citation type="journal article" date="2014" name="Mol. Biol. Evol.">
        <title>Massive expansion of Ubiquitination-related gene families within the Chlamydiae.</title>
        <authorList>
            <person name="Domman D."/>
            <person name="Collingro A."/>
            <person name="Lagkouvardos I."/>
            <person name="Gehre L."/>
            <person name="Weinmaier T."/>
            <person name="Rattei T."/>
            <person name="Subtil A."/>
            <person name="Horn M."/>
        </authorList>
    </citation>
    <scope>NUCLEOTIDE SEQUENCE [LARGE SCALE GENOMIC DNA]</scope>
    <source>
        <strain evidence="2 3">OEW1</strain>
    </source>
</reference>
<dbReference type="SUPFAM" id="SSF101386">
    <property type="entry name" value="all-alpha NTP pyrophosphatases"/>
    <property type="match status" value="1"/>
</dbReference>
<comment type="caution">
    <text evidence="2">The sequence shown here is derived from an EMBL/GenBank/DDBJ whole genome shotgun (WGS) entry which is preliminary data.</text>
</comment>
<evidence type="ECO:0000313" key="2">
    <source>
        <dbReference type="EMBL" id="KIA78023.1"/>
    </source>
</evidence>
<dbReference type="InterPro" id="IPR004518">
    <property type="entry name" value="MazG-like_dom"/>
</dbReference>
<organism evidence="2 3">
    <name type="scientific">Parachlamydia acanthamoebae</name>
    <dbReference type="NCBI Taxonomy" id="83552"/>
    <lineage>
        <taxon>Bacteria</taxon>
        <taxon>Pseudomonadati</taxon>
        <taxon>Chlamydiota</taxon>
        <taxon>Chlamydiia</taxon>
        <taxon>Parachlamydiales</taxon>
        <taxon>Parachlamydiaceae</taxon>
        <taxon>Parachlamydia</taxon>
    </lineage>
</organism>
<proteinExistence type="predicted"/>
<accession>A0A0C1ED39</accession>
<dbReference type="GO" id="GO:0046052">
    <property type="term" value="P:UTP catabolic process"/>
    <property type="evidence" value="ECO:0007669"/>
    <property type="project" value="TreeGrafter"/>
</dbReference>
<dbReference type="GO" id="GO:0006203">
    <property type="term" value="P:dGTP catabolic process"/>
    <property type="evidence" value="ECO:0007669"/>
    <property type="project" value="TreeGrafter"/>
</dbReference>
<evidence type="ECO:0000313" key="3">
    <source>
        <dbReference type="Proteomes" id="UP000031307"/>
    </source>
</evidence>
<dbReference type="AlphaFoldDB" id="A0A0C1ED39"/>
<name>A0A0C1ED39_9BACT</name>
<dbReference type="CDD" id="cd11529">
    <property type="entry name" value="NTP-PPase_MazG_Cterm"/>
    <property type="match status" value="1"/>
</dbReference>
<dbReference type="GO" id="GO:0046076">
    <property type="term" value="P:dTTP catabolic process"/>
    <property type="evidence" value="ECO:0007669"/>
    <property type="project" value="TreeGrafter"/>
</dbReference>
<dbReference type="EMBL" id="JSAM01000048">
    <property type="protein sequence ID" value="KIA78023.1"/>
    <property type="molecule type" value="Genomic_DNA"/>
</dbReference>
<dbReference type="Proteomes" id="UP000031307">
    <property type="component" value="Unassembled WGS sequence"/>
</dbReference>
<dbReference type="GO" id="GO:0046047">
    <property type="term" value="P:TTP catabolic process"/>
    <property type="evidence" value="ECO:0007669"/>
    <property type="project" value="TreeGrafter"/>
</dbReference>
<protein>
    <recommendedName>
        <fullName evidence="1">NTP pyrophosphohydrolase MazG-like domain-containing protein</fullName>
    </recommendedName>
</protein>
<sequence length="140" mass="16319">MLLSNRKKMSDIPQNTCLFKRIEELEMDAQNFGFYWEHINQLVEQIQSECIEVQEAWQKNNRQHLQEEIGDLLQAAVSLAVFCKLDPHATLLKSIEKFQKRYAALVALAKEDGHANLQQQSMEVLSHYWEKAKNERSNSA</sequence>